<dbReference type="PIRSF" id="PIRSF019381">
    <property type="entry name" value="YcjX"/>
    <property type="match status" value="1"/>
</dbReference>
<evidence type="ECO:0008006" key="3">
    <source>
        <dbReference type="Google" id="ProtNLM"/>
    </source>
</evidence>
<comment type="caution">
    <text evidence="1">The sequence shown here is derived from an EMBL/GenBank/DDBJ whole genome shotgun (WGS) entry which is preliminary data.</text>
</comment>
<dbReference type="InterPro" id="IPR007413">
    <property type="entry name" value="YcjX-like"/>
</dbReference>
<evidence type="ECO:0000313" key="1">
    <source>
        <dbReference type="EMBL" id="RUO79431.1"/>
    </source>
</evidence>
<keyword evidence="2" id="KW-1185">Reference proteome</keyword>
<organism evidence="1 2">
    <name type="scientific">Pseudidiomarina taiwanensis</name>
    <dbReference type="NCBI Taxonomy" id="337250"/>
    <lineage>
        <taxon>Bacteria</taxon>
        <taxon>Pseudomonadati</taxon>
        <taxon>Pseudomonadota</taxon>
        <taxon>Gammaproteobacteria</taxon>
        <taxon>Alteromonadales</taxon>
        <taxon>Idiomarinaceae</taxon>
        <taxon>Pseudidiomarina</taxon>
    </lineage>
</organism>
<dbReference type="SUPFAM" id="SSF52540">
    <property type="entry name" value="P-loop containing nucleoside triphosphate hydrolases"/>
    <property type="match status" value="1"/>
</dbReference>
<dbReference type="EMBL" id="PIQG01000001">
    <property type="protein sequence ID" value="RUO79431.1"/>
    <property type="molecule type" value="Genomic_DNA"/>
</dbReference>
<reference evidence="1 2" key="1">
    <citation type="journal article" date="2011" name="Front. Microbiol.">
        <title>Genomic signatures of strain selection and enhancement in Bacillus atrophaeus var. globigii, a historical biowarfare simulant.</title>
        <authorList>
            <person name="Gibbons H.S."/>
            <person name="Broomall S.M."/>
            <person name="McNew L.A."/>
            <person name="Daligault H."/>
            <person name="Chapman C."/>
            <person name="Bruce D."/>
            <person name="Karavis M."/>
            <person name="Krepps M."/>
            <person name="McGregor P.A."/>
            <person name="Hong C."/>
            <person name="Park K.H."/>
            <person name="Akmal A."/>
            <person name="Feldman A."/>
            <person name="Lin J.S."/>
            <person name="Chang W.E."/>
            <person name="Higgs B.W."/>
            <person name="Demirev P."/>
            <person name="Lindquist J."/>
            <person name="Liem A."/>
            <person name="Fochler E."/>
            <person name="Read T.D."/>
            <person name="Tapia R."/>
            <person name="Johnson S."/>
            <person name="Bishop-Lilly K.A."/>
            <person name="Detter C."/>
            <person name="Han C."/>
            <person name="Sozhamannan S."/>
            <person name="Rosenzweig C.N."/>
            <person name="Skowronski E.W."/>
        </authorList>
    </citation>
    <scope>NUCLEOTIDE SEQUENCE [LARGE SCALE GENOMIC DNA]</scope>
    <source>
        <strain evidence="1 2">PIT1</strain>
    </source>
</reference>
<dbReference type="Pfam" id="PF04317">
    <property type="entry name" value="DUF463"/>
    <property type="match status" value="1"/>
</dbReference>
<gene>
    <name evidence="1" type="ORF">CWI83_02685</name>
</gene>
<accession>A0A432ZNJ3</accession>
<name>A0A432ZNJ3_9GAMM</name>
<dbReference type="AlphaFoldDB" id="A0A432ZNJ3"/>
<sequence length="457" mass="52897">MTIESFLLKAQQQGRDLIDRGLDHHIRIAVTGLSGAGKTAFITSLIDHFKHAGELPVSFWEAASRGAITAVEFTPQPDWTIARFDYEQAVQALTQVQPCWPESTTQMSEIRLTVHLKRQSGLLKNIISSKRLVIDILDYPGEWLLDLPLLNLSYEQWSKQQFELSQQASRQAEFKAWQSDCLPLPTAPNNELIEHYIRTQAARYREMLQSLRNQHGLYWLQPGRALLPGAYAQAPILDFFPWPEAQQQPQSPVYQALSERFERYKKELVAPMYERHFRSFNRQVMMVDILGAMARGPAAFADLQQALQQLMPIFQYGKNHWLRRLFKPHIDRVAFVASKADYLLPEQQQLVQQWLQQLVEQATVEQFEQEPFVREYFAMASLRVTELGQNQQQQLLLRGFDGENWVQFYLADLPDSIAQFEQALALPQLTPLPDVSKRPFAAIRMDQIIEFLTRDEV</sequence>
<dbReference type="OrthoDB" id="9777645at2"/>
<protein>
    <recommendedName>
        <fullName evidence="3">ATPase</fullName>
    </recommendedName>
</protein>
<dbReference type="Proteomes" id="UP000288279">
    <property type="component" value="Unassembled WGS sequence"/>
</dbReference>
<dbReference type="PANTHER" id="PTHR38605:SF1">
    <property type="entry name" value="ATPASE"/>
    <property type="match status" value="1"/>
</dbReference>
<evidence type="ECO:0000313" key="2">
    <source>
        <dbReference type="Proteomes" id="UP000288279"/>
    </source>
</evidence>
<dbReference type="InterPro" id="IPR027417">
    <property type="entry name" value="P-loop_NTPase"/>
</dbReference>
<dbReference type="RefSeq" id="WP_126825340.1">
    <property type="nucleotide sequence ID" value="NZ_PIQG01000001.1"/>
</dbReference>
<proteinExistence type="predicted"/>
<dbReference type="PANTHER" id="PTHR38605">
    <property type="entry name" value="ATPASE-RELATED"/>
    <property type="match status" value="1"/>
</dbReference>